<dbReference type="InterPro" id="IPR010987">
    <property type="entry name" value="Glutathione-S-Trfase_C-like"/>
</dbReference>
<gene>
    <name evidence="5" type="ORF">BDY17DRAFT_305435</name>
</gene>
<dbReference type="Proteomes" id="UP000799767">
    <property type="component" value="Unassembled WGS sequence"/>
</dbReference>
<accession>A0A6A6PFP6</accession>
<dbReference type="InterPro" id="IPR004045">
    <property type="entry name" value="Glutathione_S-Trfase_N"/>
</dbReference>
<keyword evidence="6" id="KW-1185">Reference proteome</keyword>
<dbReference type="SUPFAM" id="SSF52833">
    <property type="entry name" value="Thioredoxin-like"/>
    <property type="match status" value="1"/>
</dbReference>
<evidence type="ECO:0000313" key="5">
    <source>
        <dbReference type="EMBL" id="KAF2478576.1"/>
    </source>
</evidence>
<dbReference type="PROSITE" id="PS50404">
    <property type="entry name" value="GST_NTER"/>
    <property type="match status" value="1"/>
</dbReference>
<dbReference type="EMBL" id="MU001643">
    <property type="protein sequence ID" value="KAF2478576.1"/>
    <property type="molecule type" value="Genomic_DNA"/>
</dbReference>
<reference evidence="5" key="1">
    <citation type="journal article" date="2020" name="Stud. Mycol.">
        <title>101 Dothideomycetes genomes: a test case for predicting lifestyles and emergence of pathogens.</title>
        <authorList>
            <person name="Haridas S."/>
            <person name="Albert R."/>
            <person name="Binder M."/>
            <person name="Bloem J."/>
            <person name="Labutti K."/>
            <person name="Salamov A."/>
            <person name="Andreopoulos B."/>
            <person name="Baker S."/>
            <person name="Barry K."/>
            <person name="Bills G."/>
            <person name="Bluhm B."/>
            <person name="Cannon C."/>
            <person name="Castanera R."/>
            <person name="Culley D."/>
            <person name="Daum C."/>
            <person name="Ezra D."/>
            <person name="Gonzalez J."/>
            <person name="Henrissat B."/>
            <person name="Kuo A."/>
            <person name="Liang C."/>
            <person name="Lipzen A."/>
            <person name="Lutzoni F."/>
            <person name="Magnuson J."/>
            <person name="Mondo S."/>
            <person name="Nolan M."/>
            <person name="Ohm R."/>
            <person name="Pangilinan J."/>
            <person name="Park H.-J."/>
            <person name="Ramirez L."/>
            <person name="Alfaro M."/>
            <person name="Sun H."/>
            <person name="Tritt A."/>
            <person name="Yoshinaga Y."/>
            <person name="Zwiers L.-H."/>
            <person name="Turgeon B."/>
            <person name="Goodwin S."/>
            <person name="Spatafora J."/>
            <person name="Crous P."/>
            <person name="Grigoriev I."/>
        </authorList>
    </citation>
    <scope>NUCLEOTIDE SEQUENCE</scope>
    <source>
        <strain evidence="5">CBS 113389</strain>
    </source>
</reference>
<dbReference type="Pfam" id="PF02798">
    <property type="entry name" value="GST_N"/>
    <property type="match status" value="1"/>
</dbReference>
<dbReference type="PROSITE" id="PS50405">
    <property type="entry name" value="GST_CTER"/>
    <property type="match status" value="1"/>
</dbReference>
<dbReference type="PANTHER" id="PTHR44051">
    <property type="entry name" value="GLUTATHIONE S-TRANSFERASE-RELATED"/>
    <property type="match status" value="1"/>
</dbReference>
<evidence type="ECO:0000256" key="1">
    <source>
        <dbReference type="ARBA" id="ARBA00007409"/>
    </source>
</evidence>
<feature type="domain" description="GST C-terminal" evidence="4">
    <location>
        <begin position="92"/>
        <end position="225"/>
    </location>
</feature>
<dbReference type="Gene3D" id="1.20.1050.10">
    <property type="match status" value="1"/>
</dbReference>
<evidence type="ECO:0000259" key="4">
    <source>
        <dbReference type="PROSITE" id="PS50405"/>
    </source>
</evidence>
<dbReference type="SUPFAM" id="SSF47616">
    <property type="entry name" value="GST C-terminal domain-like"/>
    <property type="match status" value="1"/>
</dbReference>
<proteinExistence type="inferred from homology"/>
<dbReference type="Pfam" id="PF00043">
    <property type="entry name" value="GST_C"/>
    <property type="match status" value="1"/>
</dbReference>
<dbReference type="GeneID" id="54475869"/>
<dbReference type="SFLD" id="SFLDG00358">
    <property type="entry name" value="Main_(cytGST)"/>
    <property type="match status" value="1"/>
</dbReference>
<dbReference type="InterPro" id="IPR036249">
    <property type="entry name" value="Thioredoxin-like_sf"/>
</dbReference>
<dbReference type="InterPro" id="IPR036282">
    <property type="entry name" value="Glutathione-S-Trfase_C_sf"/>
</dbReference>
<sequence length="227" mass="25728">MSSLKPIKVWGADGPNPPKVPIVLEELGVPYEIVPVEISKTKEPEYLKVNPNGRIPAIYDPNTDLTLWESGAIVLYLIERYDKKQALSFPAGSNDAALALQYLFFQVSGQGPYYGQNVWFHKFHSEDVPSVKERYLKEVNRVTGVLEGELEKQKSKGGDGPWLVGGKYSYADLSFLPWQLIMVKFFDKNGYNHASFPLVKNWIERILQRKGVRAALSQSSYLKNFVE</sequence>
<dbReference type="OrthoDB" id="422574at2759"/>
<dbReference type="RefSeq" id="XP_033585146.1">
    <property type="nucleotide sequence ID" value="XM_033734867.1"/>
</dbReference>
<dbReference type="PANTHER" id="PTHR44051:SF23">
    <property type="entry name" value="GLUTATHIONE S-TRANSFERASE-LIKE PROTEIN TPCF"/>
    <property type="match status" value="1"/>
</dbReference>
<evidence type="ECO:0000313" key="6">
    <source>
        <dbReference type="Proteomes" id="UP000799767"/>
    </source>
</evidence>
<organism evidence="5 6">
    <name type="scientific">Neohortaea acidophila</name>
    <dbReference type="NCBI Taxonomy" id="245834"/>
    <lineage>
        <taxon>Eukaryota</taxon>
        <taxon>Fungi</taxon>
        <taxon>Dikarya</taxon>
        <taxon>Ascomycota</taxon>
        <taxon>Pezizomycotina</taxon>
        <taxon>Dothideomycetes</taxon>
        <taxon>Dothideomycetidae</taxon>
        <taxon>Mycosphaerellales</taxon>
        <taxon>Teratosphaeriaceae</taxon>
        <taxon>Neohortaea</taxon>
    </lineage>
</organism>
<comment type="similarity">
    <text evidence="1 2">Belongs to the GST superfamily.</text>
</comment>
<protein>
    <submittedName>
        <fullName evidence="5">Glutathione S-transferase</fullName>
    </submittedName>
</protein>
<dbReference type="InterPro" id="IPR004046">
    <property type="entry name" value="GST_C"/>
</dbReference>
<dbReference type="InterPro" id="IPR040079">
    <property type="entry name" value="Glutathione_S-Trfase"/>
</dbReference>
<evidence type="ECO:0000256" key="2">
    <source>
        <dbReference type="RuleBase" id="RU003494"/>
    </source>
</evidence>
<evidence type="ECO:0000259" key="3">
    <source>
        <dbReference type="PROSITE" id="PS50404"/>
    </source>
</evidence>
<keyword evidence="5" id="KW-0808">Transferase</keyword>
<dbReference type="GO" id="GO:0016740">
    <property type="term" value="F:transferase activity"/>
    <property type="evidence" value="ECO:0007669"/>
    <property type="project" value="UniProtKB-KW"/>
</dbReference>
<dbReference type="SFLD" id="SFLDG01151">
    <property type="entry name" value="Main.2:_Nu-like"/>
    <property type="match status" value="1"/>
</dbReference>
<dbReference type="CDD" id="cd03048">
    <property type="entry name" value="GST_N_Ure2p_like"/>
    <property type="match status" value="1"/>
</dbReference>
<dbReference type="SFLD" id="SFLDS00019">
    <property type="entry name" value="Glutathione_Transferase_(cytos"/>
    <property type="match status" value="1"/>
</dbReference>
<dbReference type="AlphaFoldDB" id="A0A6A6PFP6"/>
<name>A0A6A6PFP6_9PEZI</name>
<dbReference type="Gene3D" id="3.40.30.10">
    <property type="entry name" value="Glutaredoxin"/>
    <property type="match status" value="1"/>
</dbReference>
<feature type="domain" description="GST N-terminal" evidence="3">
    <location>
        <begin position="4"/>
        <end position="85"/>
    </location>
</feature>